<dbReference type="InterPro" id="IPR001506">
    <property type="entry name" value="Peptidase_M12A"/>
</dbReference>
<dbReference type="Gene3D" id="3.40.390.10">
    <property type="entry name" value="Collagenase (Catalytic Domain)"/>
    <property type="match status" value="1"/>
</dbReference>
<name>A0ABS7FRZ7_9ACTN</name>
<evidence type="ECO:0000259" key="2">
    <source>
        <dbReference type="Pfam" id="PF01400"/>
    </source>
</evidence>
<dbReference type="RefSeq" id="WP_220165047.1">
    <property type="nucleotide sequence ID" value="NZ_JAIBOA010000004.1"/>
</dbReference>
<sequence>MAVVKKNVKTWGKGPITYAVAGSGKPGDKWLADGIGKFNTRVGTTVFTPVASGGTAQVTFQYSTAGESAIGCTGTVPQVISYHENDAFGVAAYKTLHHEMCHCLGLGHEQFHSAFPLRADLISVLTGSTEFREQHTLDALNSGDWADLGGYDAASIMMYDLGSMANPGRFEKDAAVTAVTVLPAGTTTPTPTSTPASSTRARSSSNPEPSKTAPAPVTLLTPRIQFPPGYRIPGGDKLTDLDVAAILKLLT</sequence>
<evidence type="ECO:0000313" key="3">
    <source>
        <dbReference type="EMBL" id="MBW8482499.1"/>
    </source>
</evidence>
<dbReference type="InterPro" id="IPR024079">
    <property type="entry name" value="MetalloPept_cat_dom_sf"/>
</dbReference>
<dbReference type="EMBL" id="JAIBOA010000004">
    <property type="protein sequence ID" value="MBW8482499.1"/>
    <property type="molecule type" value="Genomic_DNA"/>
</dbReference>
<dbReference type="Proteomes" id="UP000774570">
    <property type="component" value="Unassembled WGS sequence"/>
</dbReference>
<feature type="region of interest" description="Disordered" evidence="1">
    <location>
        <begin position="182"/>
        <end position="216"/>
    </location>
</feature>
<dbReference type="SUPFAM" id="SSF55486">
    <property type="entry name" value="Metalloproteases ('zincins'), catalytic domain"/>
    <property type="match status" value="1"/>
</dbReference>
<proteinExistence type="predicted"/>
<evidence type="ECO:0000313" key="4">
    <source>
        <dbReference type="Proteomes" id="UP000774570"/>
    </source>
</evidence>
<feature type="domain" description="Peptidase M12A" evidence="2">
    <location>
        <begin position="10"/>
        <end position="165"/>
    </location>
</feature>
<feature type="compositionally biased region" description="Low complexity" evidence="1">
    <location>
        <begin position="182"/>
        <end position="205"/>
    </location>
</feature>
<accession>A0ABS7FRZ7</accession>
<protein>
    <recommendedName>
        <fullName evidence="2">Peptidase M12A domain-containing protein</fullName>
    </recommendedName>
</protein>
<evidence type="ECO:0000256" key="1">
    <source>
        <dbReference type="SAM" id="MobiDB-lite"/>
    </source>
</evidence>
<keyword evidence="4" id="KW-1185">Reference proteome</keyword>
<comment type="caution">
    <text evidence="3">The sequence shown here is derived from an EMBL/GenBank/DDBJ whole genome shotgun (WGS) entry which is preliminary data.</text>
</comment>
<organism evidence="3 4">
    <name type="scientific">Actinomadura parmotrematis</name>
    <dbReference type="NCBI Taxonomy" id="2864039"/>
    <lineage>
        <taxon>Bacteria</taxon>
        <taxon>Bacillati</taxon>
        <taxon>Actinomycetota</taxon>
        <taxon>Actinomycetes</taxon>
        <taxon>Streptosporangiales</taxon>
        <taxon>Thermomonosporaceae</taxon>
        <taxon>Actinomadura</taxon>
    </lineage>
</organism>
<gene>
    <name evidence="3" type="ORF">K1Y72_09000</name>
</gene>
<reference evidence="3 4" key="1">
    <citation type="submission" date="2021-07" db="EMBL/GenBank/DDBJ databases">
        <title>Actinomadura sp. PM05-2 isolated from lichen.</title>
        <authorList>
            <person name="Somphong A."/>
            <person name="Phongsopitanun W."/>
            <person name="Tanasupawat S."/>
            <person name="Peongsungnone V."/>
        </authorList>
    </citation>
    <scope>NUCLEOTIDE SEQUENCE [LARGE SCALE GENOMIC DNA]</scope>
    <source>
        <strain evidence="3 4">PM05-2</strain>
    </source>
</reference>
<dbReference type="Pfam" id="PF01400">
    <property type="entry name" value="Astacin"/>
    <property type="match status" value="1"/>
</dbReference>